<evidence type="ECO:0000313" key="10">
    <source>
        <dbReference type="Proteomes" id="UP001165090"/>
    </source>
</evidence>
<organism evidence="9 10">
    <name type="scientific">Volvox africanus</name>
    <dbReference type="NCBI Taxonomy" id="51714"/>
    <lineage>
        <taxon>Eukaryota</taxon>
        <taxon>Viridiplantae</taxon>
        <taxon>Chlorophyta</taxon>
        <taxon>core chlorophytes</taxon>
        <taxon>Chlorophyceae</taxon>
        <taxon>CS clade</taxon>
        <taxon>Chlamydomonadales</taxon>
        <taxon>Volvocaceae</taxon>
        <taxon>Volvox</taxon>
    </lineage>
</organism>
<name>A0ABQ5S3I3_9CHLO</name>
<evidence type="ECO:0000256" key="1">
    <source>
        <dbReference type="ARBA" id="ARBA00004003"/>
    </source>
</evidence>
<evidence type="ECO:0000256" key="8">
    <source>
        <dbReference type="SAM" id="MobiDB-lite"/>
    </source>
</evidence>
<keyword evidence="6" id="KW-1003">Cell membrane</keyword>
<protein>
    <recommendedName>
        <fullName evidence="6">Secretory carrier-associated membrane protein</fullName>
        <shortName evidence="6">Secretory carrier membrane protein</shortName>
    </recommendedName>
</protein>
<dbReference type="InterPro" id="IPR007273">
    <property type="entry name" value="SCAMP"/>
</dbReference>
<keyword evidence="7" id="KW-0175">Coiled coil</keyword>
<keyword evidence="6" id="KW-0968">Cytoplasmic vesicle</keyword>
<feature type="transmembrane region" description="Helical" evidence="6">
    <location>
        <begin position="316"/>
        <end position="343"/>
    </location>
</feature>
<evidence type="ECO:0000256" key="3">
    <source>
        <dbReference type="ARBA" id="ARBA00022692"/>
    </source>
</evidence>
<keyword evidence="10" id="KW-1185">Reference proteome</keyword>
<comment type="function">
    <text evidence="1 6">Probably involved in membrane trafficking.</text>
</comment>
<evidence type="ECO:0000256" key="7">
    <source>
        <dbReference type="SAM" id="Coils"/>
    </source>
</evidence>
<evidence type="ECO:0000256" key="4">
    <source>
        <dbReference type="ARBA" id="ARBA00022989"/>
    </source>
</evidence>
<feature type="transmembrane region" description="Helical" evidence="6">
    <location>
        <begin position="265"/>
        <end position="287"/>
    </location>
</feature>
<keyword evidence="4 6" id="KW-1133">Transmembrane helix</keyword>
<dbReference type="PANTHER" id="PTHR10687">
    <property type="entry name" value="SECRETORY CARRIER-ASSOCIATED MEMBRANE PROTEIN SCAMP"/>
    <property type="match status" value="1"/>
</dbReference>
<keyword evidence="3 6" id="KW-0812">Transmembrane</keyword>
<dbReference type="Pfam" id="PF04144">
    <property type="entry name" value="SCAMP"/>
    <property type="match status" value="1"/>
</dbReference>
<evidence type="ECO:0000256" key="6">
    <source>
        <dbReference type="RuleBase" id="RU363122"/>
    </source>
</evidence>
<feature type="region of interest" description="Disordered" evidence="8">
    <location>
        <begin position="1"/>
        <end position="68"/>
    </location>
</feature>
<keyword evidence="5 6" id="KW-0472">Membrane</keyword>
<gene>
    <name evidence="9" type="ORF">VaNZ11_007349</name>
</gene>
<feature type="coiled-coil region" evidence="7">
    <location>
        <begin position="138"/>
        <end position="170"/>
    </location>
</feature>
<feature type="transmembrane region" description="Helical" evidence="6">
    <location>
        <begin position="231"/>
        <end position="253"/>
    </location>
</feature>
<feature type="compositionally biased region" description="Gly residues" evidence="8">
    <location>
        <begin position="1"/>
        <end position="14"/>
    </location>
</feature>
<evidence type="ECO:0000256" key="2">
    <source>
        <dbReference type="ARBA" id="ARBA00010482"/>
    </source>
</evidence>
<accession>A0ABQ5S3I3</accession>
<evidence type="ECO:0000256" key="5">
    <source>
        <dbReference type="ARBA" id="ARBA00023136"/>
    </source>
</evidence>
<feature type="transmembrane region" description="Helical" evidence="6">
    <location>
        <begin position="203"/>
        <end position="225"/>
    </location>
</feature>
<keyword evidence="6" id="KW-0813">Transport</keyword>
<comment type="similarity">
    <text evidence="2 6">Belongs to the SCAMP family.</text>
</comment>
<dbReference type="Proteomes" id="UP001165090">
    <property type="component" value="Unassembled WGS sequence"/>
</dbReference>
<evidence type="ECO:0000313" key="9">
    <source>
        <dbReference type="EMBL" id="GLI64164.1"/>
    </source>
</evidence>
<reference evidence="9 10" key="1">
    <citation type="journal article" date="2023" name="IScience">
        <title>Expanded male sex-determining region conserved during the evolution of homothallism in the green alga Volvox.</title>
        <authorList>
            <person name="Yamamoto K."/>
            <person name="Matsuzaki R."/>
            <person name="Mahakham W."/>
            <person name="Heman W."/>
            <person name="Sekimoto H."/>
            <person name="Kawachi M."/>
            <person name="Minakuchi Y."/>
            <person name="Toyoda A."/>
            <person name="Nozaki H."/>
        </authorList>
    </citation>
    <scope>NUCLEOTIDE SEQUENCE [LARGE SCALE GENOMIC DNA]</scope>
    <source>
        <strain evidence="9 10">NIES-4468</strain>
    </source>
</reference>
<dbReference type="EMBL" id="BSDZ01000017">
    <property type="protein sequence ID" value="GLI64164.1"/>
    <property type="molecule type" value="Genomic_DNA"/>
</dbReference>
<dbReference type="PANTHER" id="PTHR10687:SF2">
    <property type="entry name" value="SECRETORY CARRIER-ASSOCIATED MEMBRANE PROTEIN"/>
    <property type="match status" value="1"/>
</dbReference>
<comment type="subcellular location">
    <subcellularLocation>
        <location evidence="6">Cell membrane</location>
        <topology evidence="6">Multi-pass membrane protein</topology>
    </subcellularLocation>
    <subcellularLocation>
        <location evidence="6">Cytoplasmic vesicle</location>
        <location evidence="6">Secretory vesicle membrane</location>
        <topology evidence="6">Multi-pass membrane protein</topology>
    </subcellularLocation>
</comment>
<feature type="compositionally biased region" description="Polar residues" evidence="8">
    <location>
        <begin position="53"/>
        <end position="62"/>
    </location>
</feature>
<sequence>MAMGWGAVGGGAWGQPGSKNYEEEQPEPPRPAVSSSGAYGANSFPAAAAQQPELATTSQRSQSNNYGGFGSASGAYGQAAAGSQPSFNTGPGSSTQVHARNRAWPARLQMETFHLGLVSLLYIGKLQLLAVFCHCSQVDNATLRRKEAELAAKEKQLKDLEAKLSGQEGQDKKNWPICYPILYHNISEEIPAKARRIVREGYVAWWGLLICLLWNWFCTCVMLGQKVDQKVPSWFLALLYLICGVPLSWWLWYKRLYNGAKADSAFSYVWFFLWFGMHTAFCIWAAIAVPFSANQWSFAGFVTALNALDKNNSAGIVYLVGAGCWSALATWSCWVIVDVFLFFR</sequence>
<proteinExistence type="inferred from homology"/>
<comment type="caution">
    <text evidence="9">The sequence shown here is derived from an EMBL/GenBank/DDBJ whole genome shotgun (WGS) entry which is preliminary data.</text>
</comment>